<evidence type="ECO:0000256" key="4">
    <source>
        <dbReference type="ARBA" id="ARBA00023163"/>
    </source>
</evidence>
<organism evidence="8 9">
    <name type="scientific">Linum trigynum</name>
    <dbReference type="NCBI Taxonomy" id="586398"/>
    <lineage>
        <taxon>Eukaryota</taxon>
        <taxon>Viridiplantae</taxon>
        <taxon>Streptophyta</taxon>
        <taxon>Embryophyta</taxon>
        <taxon>Tracheophyta</taxon>
        <taxon>Spermatophyta</taxon>
        <taxon>Magnoliopsida</taxon>
        <taxon>eudicotyledons</taxon>
        <taxon>Gunneridae</taxon>
        <taxon>Pentapetalae</taxon>
        <taxon>rosids</taxon>
        <taxon>fabids</taxon>
        <taxon>Malpighiales</taxon>
        <taxon>Linaceae</taxon>
        <taxon>Linum</taxon>
    </lineage>
</organism>
<evidence type="ECO:0000256" key="1">
    <source>
        <dbReference type="ARBA" id="ARBA00004123"/>
    </source>
</evidence>
<evidence type="ECO:0000256" key="5">
    <source>
        <dbReference type="ARBA" id="ARBA00023242"/>
    </source>
</evidence>
<feature type="compositionally biased region" description="Acidic residues" evidence="6">
    <location>
        <begin position="150"/>
        <end position="164"/>
    </location>
</feature>
<dbReference type="PANTHER" id="PTHR31920">
    <property type="entry name" value="B3 DOMAIN-CONTAINING"/>
    <property type="match status" value="1"/>
</dbReference>
<dbReference type="AlphaFoldDB" id="A0AAV2G002"/>
<evidence type="ECO:0000256" key="2">
    <source>
        <dbReference type="ARBA" id="ARBA00023015"/>
    </source>
</evidence>
<dbReference type="SMART" id="SM01019">
    <property type="entry name" value="B3"/>
    <property type="match status" value="2"/>
</dbReference>
<feature type="compositionally biased region" description="Acidic residues" evidence="6">
    <location>
        <begin position="175"/>
        <end position="192"/>
    </location>
</feature>
<feature type="domain" description="TF-B3" evidence="7">
    <location>
        <begin position="28"/>
        <end position="128"/>
    </location>
</feature>
<sequence>MSSSSRDDDDHYADLHRHDGHTSSVSPRFFKVIVHDTLRDKKLMLPKKFTSILKQETGRDPPKQATLGLPNGTAWDMEVVVAVDDGGGVWLRNGFASFAEYCSLEHGCLLLFKHRGEFQFSVRVYGNTAVEIRYPSDSTAASRSSGGDGKDEEDLFSDLPEEDVSSSFEDGGPGGDDDEEDEDEDSDYDCSEESSHGDDEFEGTSWSNSTGRKKKNNNKKKKQTAAAASSSQRHRGEPSSYPGRGRPPSSNSGSIGVPPSFTATMTETYISLRQAYIPREFSERYMKESERVGLKVGEKVWEMKLTKLGGEERKRKNTRITGGWTSFARDNNLRIGDVCFFQLFDSAGHSRTPLARHHYCRRPLLHVTILRNPGHQGGRHHHVF</sequence>
<accession>A0AAV2G002</accession>
<feature type="compositionally biased region" description="Low complexity" evidence="6">
    <location>
        <begin position="238"/>
        <end position="254"/>
    </location>
</feature>
<comment type="subcellular location">
    <subcellularLocation>
        <location evidence="1">Nucleus</location>
    </subcellularLocation>
</comment>
<keyword evidence="4" id="KW-0804">Transcription</keyword>
<dbReference type="PANTHER" id="PTHR31920:SF37">
    <property type="entry name" value="B3 DOMAIN-CONTAINING TRANSCRIPTION FACTOR VRN1"/>
    <property type="match status" value="1"/>
</dbReference>
<dbReference type="Gene3D" id="2.40.330.10">
    <property type="entry name" value="DNA-binding pseudobarrel domain"/>
    <property type="match status" value="2"/>
</dbReference>
<evidence type="ECO:0000313" key="8">
    <source>
        <dbReference type="EMBL" id="CAL1403554.1"/>
    </source>
</evidence>
<dbReference type="PROSITE" id="PS50863">
    <property type="entry name" value="B3"/>
    <property type="match status" value="2"/>
</dbReference>
<name>A0AAV2G002_9ROSI</name>
<gene>
    <name evidence="8" type="ORF">LTRI10_LOCUS43476</name>
</gene>
<dbReference type="Pfam" id="PF02362">
    <property type="entry name" value="B3"/>
    <property type="match status" value="2"/>
</dbReference>
<dbReference type="GO" id="GO:0003677">
    <property type="term" value="F:DNA binding"/>
    <property type="evidence" value="ECO:0007669"/>
    <property type="project" value="UniProtKB-KW"/>
</dbReference>
<keyword evidence="5" id="KW-0539">Nucleus</keyword>
<proteinExistence type="predicted"/>
<reference evidence="8 9" key="1">
    <citation type="submission" date="2024-04" db="EMBL/GenBank/DDBJ databases">
        <authorList>
            <person name="Fracassetti M."/>
        </authorList>
    </citation>
    <scope>NUCLEOTIDE SEQUENCE [LARGE SCALE GENOMIC DNA]</scope>
</reference>
<dbReference type="InterPro" id="IPR015300">
    <property type="entry name" value="DNA-bd_pseudobarrel_sf"/>
</dbReference>
<keyword evidence="9" id="KW-1185">Reference proteome</keyword>
<keyword evidence="3" id="KW-0238">DNA-binding</keyword>
<dbReference type="EMBL" id="OZ034820">
    <property type="protein sequence ID" value="CAL1403554.1"/>
    <property type="molecule type" value="Genomic_DNA"/>
</dbReference>
<protein>
    <recommendedName>
        <fullName evidence="7">TF-B3 domain-containing protein</fullName>
    </recommendedName>
</protein>
<dbReference type="InterPro" id="IPR050655">
    <property type="entry name" value="Plant_B3_domain"/>
</dbReference>
<dbReference type="GO" id="GO:0005634">
    <property type="term" value="C:nucleus"/>
    <property type="evidence" value="ECO:0007669"/>
    <property type="project" value="UniProtKB-SubCell"/>
</dbReference>
<dbReference type="CDD" id="cd10017">
    <property type="entry name" value="B3_DNA"/>
    <property type="match status" value="2"/>
</dbReference>
<evidence type="ECO:0000259" key="7">
    <source>
        <dbReference type="PROSITE" id="PS50863"/>
    </source>
</evidence>
<dbReference type="InterPro" id="IPR003340">
    <property type="entry name" value="B3_DNA-bd"/>
</dbReference>
<keyword evidence="2" id="KW-0805">Transcription regulation</keyword>
<feature type="domain" description="TF-B3" evidence="7">
    <location>
        <begin position="260"/>
        <end position="358"/>
    </location>
</feature>
<feature type="region of interest" description="Disordered" evidence="6">
    <location>
        <begin position="137"/>
        <end position="260"/>
    </location>
</feature>
<dbReference type="SUPFAM" id="SSF101936">
    <property type="entry name" value="DNA-binding pseudobarrel domain"/>
    <property type="match status" value="2"/>
</dbReference>
<evidence type="ECO:0000256" key="6">
    <source>
        <dbReference type="SAM" id="MobiDB-lite"/>
    </source>
</evidence>
<feature type="compositionally biased region" description="Basic residues" evidence="6">
    <location>
        <begin position="211"/>
        <end position="223"/>
    </location>
</feature>
<evidence type="ECO:0000313" key="9">
    <source>
        <dbReference type="Proteomes" id="UP001497516"/>
    </source>
</evidence>
<evidence type="ECO:0000256" key="3">
    <source>
        <dbReference type="ARBA" id="ARBA00023125"/>
    </source>
</evidence>
<dbReference type="Proteomes" id="UP001497516">
    <property type="component" value="Chromosome 7"/>
</dbReference>